<reference evidence="9 10" key="1">
    <citation type="submission" date="2021-05" db="EMBL/GenBank/DDBJ databases">
        <title>A Polyphasic approach of four new species of the genus Ohtaekwangia: Ohtaekwangia histidinii sp. nov., Ohtaekwangia cretensis sp. nov., Ohtaekwangia indiensis sp. nov., Ohtaekwangia reichenbachii sp. nov. from diverse environment.</title>
        <authorList>
            <person name="Octaviana S."/>
        </authorList>
    </citation>
    <scope>NUCLEOTIDE SEQUENCE [LARGE SCALE GENOMIC DNA]</scope>
    <source>
        <strain evidence="9 10">PWU37</strain>
    </source>
</reference>
<evidence type="ECO:0000256" key="5">
    <source>
        <dbReference type="ARBA" id="ARBA00023136"/>
    </source>
</evidence>
<evidence type="ECO:0000256" key="1">
    <source>
        <dbReference type="ARBA" id="ARBA00004571"/>
    </source>
</evidence>
<evidence type="ECO:0000256" key="3">
    <source>
        <dbReference type="ARBA" id="ARBA00022452"/>
    </source>
</evidence>
<dbReference type="Pfam" id="PF07715">
    <property type="entry name" value="Plug"/>
    <property type="match status" value="1"/>
</dbReference>
<dbReference type="Gene3D" id="2.170.130.10">
    <property type="entry name" value="TonB-dependent receptor, plug domain"/>
    <property type="match status" value="1"/>
</dbReference>
<dbReference type="NCBIfam" id="TIGR04056">
    <property type="entry name" value="OMP_RagA_SusC"/>
    <property type="match status" value="1"/>
</dbReference>
<dbReference type="RefSeq" id="WP_254094335.1">
    <property type="nucleotide sequence ID" value="NZ_JAHESC010000078.1"/>
</dbReference>
<keyword evidence="6 7" id="KW-0998">Cell outer membrane</keyword>
<feature type="domain" description="TonB-dependent receptor plug" evidence="8">
    <location>
        <begin position="202"/>
        <end position="324"/>
    </location>
</feature>
<sequence>MMTAGIHVLQADAGYSQTIENTYVAISARRAPLKLIFLQIEQQTHFLFTYPPELVDRYSDVSIDTKNRSVKEVLDLITQNSNLNYRESKGNIIIYVPEEREYNKKQHDGMNVSGKVIDKAGNPVAGVYVMVKNTNRGTVTDAGGNYVIDAKSNDWLIFSFIGYKRIEIQVGDRIVIDQVMEEDQQSLQEVVINAGYYQTTDKTTTGNIVRISGKEINDIPVTSPLMSLQGRVAGLEITPVNGAPGGAPKIRIRGENSLRRNGGYPLYVVDGVIVDSAPISSQSLSYGEGIDPLTNINPENIESIEILKDADATAIYGSRGANGVVLVTTKKAKQSGSHVSAQAYRGIGKISHTMDLLDTKEYIQMRREAFKDAGLDPSPLYDYDLTRWDTTKYTDWQKELLGGSSDITDFQVSLDGGNATTTFRLGGNYHKETMIMSDKLGFRNATAFASFNHRSEDNRLSVGFSANYGVSDNRFVDPNTFIQQALTLPPNAPDLYLPDGSLNWDILDYGPYKLSAFNNPMAEMLKINKNQNRTLIANTQIGYEILNGLHARAALGYTSNDGTESIINPIAALAPVYITSQSRGTALFGTSRRNSWLIEPQLSWSKKMGKGFLEALIGSTFQGSLSRRQDITASGYNSDLLLNSLRGATGHYYSADDHSEYRYAAIFGRVGYNYDGKYFINFTGRRDGSSRFGPGNQFGNFGAVGGAWVFSKEKLIMENAPVVSFGKIRSSYGVTGNDQIGDYQYYNLLGISSSTYQRNVTLSPVGLFNRNFNWESTRKFEASLELGLFDDRISIQGAWFKNRSSNQLIDYQLPATTGFASILSNFDATVENRGWEFNIQSRNLNFDKFRWTTSINLTVSRNELVSFPGIESSPYKDIYKVGSPLSIQYLYIWKGVDPQTGHHRVEDRNEDGLFNNEDQILSESLATRYYGGVTNSLQIGSFDVSFLVQFSRKNTVGWSWDHPGATLSNQPIEVLNRWKKEGDQTDVSKYSGDFMAVYYYRLALSSNYNIIDGSFIKLKNISISYNLPSSLIEPLKISNCRVFLQGQNLLTITNFIGLDPETGNSQPQLMMITGGASVKF</sequence>
<protein>
    <submittedName>
        <fullName evidence="9">SusC/RagA family TonB-linked outer membrane protein</fullName>
    </submittedName>
</protein>
<dbReference type="AlphaFoldDB" id="A0AAP2DEQ7"/>
<dbReference type="InterPro" id="IPR012910">
    <property type="entry name" value="Plug_dom"/>
</dbReference>
<evidence type="ECO:0000256" key="7">
    <source>
        <dbReference type="PROSITE-ProRule" id="PRU01360"/>
    </source>
</evidence>
<dbReference type="PROSITE" id="PS52016">
    <property type="entry name" value="TONB_DEPENDENT_REC_3"/>
    <property type="match status" value="1"/>
</dbReference>
<evidence type="ECO:0000313" key="10">
    <source>
        <dbReference type="Proteomes" id="UP001319180"/>
    </source>
</evidence>
<dbReference type="SUPFAM" id="SSF56935">
    <property type="entry name" value="Porins"/>
    <property type="match status" value="1"/>
</dbReference>
<evidence type="ECO:0000256" key="2">
    <source>
        <dbReference type="ARBA" id="ARBA00022448"/>
    </source>
</evidence>
<keyword evidence="2 7" id="KW-0813">Transport</keyword>
<evidence type="ECO:0000256" key="4">
    <source>
        <dbReference type="ARBA" id="ARBA00022692"/>
    </source>
</evidence>
<dbReference type="InterPro" id="IPR023997">
    <property type="entry name" value="TonB-dep_OMP_SusC/RagA_CS"/>
</dbReference>
<dbReference type="InterPro" id="IPR036942">
    <property type="entry name" value="Beta-barrel_TonB_sf"/>
</dbReference>
<organism evidence="9 10">
    <name type="scientific">Dawidia soli</name>
    <dbReference type="NCBI Taxonomy" id="2782352"/>
    <lineage>
        <taxon>Bacteria</taxon>
        <taxon>Pseudomonadati</taxon>
        <taxon>Bacteroidota</taxon>
        <taxon>Cytophagia</taxon>
        <taxon>Cytophagales</taxon>
        <taxon>Chryseotaleaceae</taxon>
        <taxon>Dawidia</taxon>
    </lineage>
</organism>
<dbReference type="InterPro" id="IPR008969">
    <property type="entry name" value="CarboxyPept-like_regulatory"/>
</dbReference>
<dbReference type="Gene3D" id="2.40.170.20">
    <property type="entry name" value="TonB-dependent receptor, beta-barrel domain"/>
    <property type="match status" value="1"/>
</dbReference>
<comment type="similarity">
    <text evidence="7">Belongs to the TonB-dependent receptor family.</text>
</comment>
<dbReference type="EMBL" id="JAHESC010000078">
    <property type="protein sequence ID" value="MBT1690663.1"/>
    <property type="molecule type" value="Genomic_DNA"/>
</dbReference>
<keyword evidence="5 7" id="KW-0472">Membrane</keyword>
<comment type="caution">
    <text evidence="9">The sequence shown here is derived from an EMBL/GenBank/DDBJ whole genome shotgun (WGS) entry which is preliminary data.</text>
</comment>
<proteinExistence type="inferred from homology"/>
<evidence type="ECO:0000313" key="9">
    <source>
        <dbReference type="EMBL" id="MBT1690663.1"/>
    </source>
</evidence>
<dbReference type="NCBIfam" id="TIGR04057">
    <property type="entry name" value="SusC_RagA_signa"/>
    <property type="match status" value="1"/>
</dbReference>
<evidence type="ECO:0000259" key="8">
    <source>
        <dbReference type="Pfam" id="PF07715"/>
    </source>
</evidence>
<dbReference type="Proteomes" id="UP001319180">
    <property type="component" value="Unassembled WGS sequence"/>
</dbReference>
<keyword evidence="10" id="KW-1185">Reference proteome</keyword>
<name>A0AAP2DEQ7_9BACT</name>
<comment type="subcellular location">
    <subcellularLocation>
        <location evidence="1 7">Cell outer membrane</location>
        <topology evidence="1 7">Multi-pass membrane protein</topology>
    </subcellularLocation>
</comment>
<keyword evidence="4 7" id="KW-0812">Transmembrane</keyword>
<dbReference type="Gene3D" id="2.60.40.1120">
    <property type="entry name" value="Carboxypeptidase-like, regulatory domain"/>
    <property type="match status" value="1"/>
</dbReference>
<gene>
    <name evidence="9" type="ORF">KK078_29125</name>
</gene>
<accession>A0AAP2DEQ7</accession>
<dbReference type="InterPro" id="IPR023996">
    <property type="entry name" value="TonB-dep_OMP_SusC/RagA"/>
</dbReference>
<dbReference type="GO" id="GO:0009279">
    <property type="term" value="C:cell outer membrane"/>
    <property type="evidence" value="ECO:0007669"/>
    <property type="project" value="UniProtKB-SubCell"/>
</dbReference>
<evidence type="ECO:0000256" key="6">
    <source>
        <dbReference type="ARBA" id="ARBA00023237"/>
    </source>
</evidence>
<keyword evidence="3 7" id="KW-1134">Transmembrane beta strand</keyword>
<dbReference type="Pfam" id="PF13715">
    <property type="entry name" value="CarbopepD_reg_2"/>
    <property type="match status" value="1"/>
</dbReference>
<dbReference type="InterPro" id="IPR039426">
    <property type="entry name" value="TonB-dep_rcpt-like"/>
</dbReference>
<dbReference type="InterPro" id="IPR037066">
    <property type="entry name" value="Plug_dom_sf"/>
</dbReference>
<dbReference type="SUPFAM" id="SSF49464">
    <property type="entry name" value="Carboxypeptidase regulatory domain-like"/>
    <property type="match status" value="1"/>
</dbReference>